<evidence type="ECO:0000313" key="2">
    <source>
        <dbReference type="Proteomes" id="UP000824881"/>
    </source>
</evidence>
<sequence length="1761" mass="194965">MASSTNIKVVCRFRPVNAIEAREGGEIVVSFDDNLQTVQMRSAQLATGPERDGFTFDRVFPMGTQQHEVFDYGVKDIVKDVMDGYNGTVFAYGQTGSGKTFTMMGADIDSTELKGIIPRITEQIFQSIVESDPHLEYLVKVSYMEIYLERIRDLLCPQNDNLQVHEEKSKGVYVKNLSDYYVSSAREVYEIMRTGGQARVVSSTNMNAESSRSHSIFLITIQQRNTESGTMKTGNLYLVDLAGSEKVGKTGASGQTLEEAKKINKSLSALGMVINALTDGKAKHIPYRDSKLTRILQESLGGNSRTTLIINCSPSSYNEAETLSTLRFGIRAKSIKNSARVNAELSPAELKNLLTKANVANTSFQKYIAALEAEVAIWRAGGVVDQSEWAVPGKASAAGAPKKSAPSSTSSTSLSTPRSQTPVNPVIEGLAKSDINLDSRPQTPTVVGLDKDEREEFLKRENELSDSLAEKESALVAAEKIVKELREELAFLKEQEAAVSKENKAMSSQLNEIRLQMERLDYDAKEGVITIDILKEQNQDAKNELEELRKQISELRTAQKDASTEDKEKKKQEKMAMMMAKFDSQGGFSEKEEQLRALLAKLDNIDSGETLTAEDLTAVRRQLAEGQSLMRETVDRLRQSQEENEIITRRRDELEGRVMTLETEYEELLEKTILDEETSNVDVAESVADLKNKLEAQYAAKRDAHQMEVTDLKAQLEMRVNEIRSLNASIESLKSVNEELKRAFAVTSAGIEGGKNLAESAQDLERTRKAINVQLAEFDGVKKSLMRDLQNRCEKVVELEIQLDEIKEQYNNVIRNSNSKAQQKKMAFLERNLEQLTLVQKQLVDQNSALKKEAGIAERKLLARNERIQNLESLLQDADRRLSIQNQRFEQQLDAVKQRLEQARAAKASTASPLGFGRIQKPLRGGGGAAPGSIPVPITGGGGSANPLARLQTEESGYVNLVSIPQAQPQRKLTPTAASNMLGVAMSGSSNAMKGLNSGWQVWPSKRNASVSSAASISELASSQGEGAFRSGINENWTTPRSSSATWDDASASPQRKEYSNIDSLNLHHPRQRQANVTTAATFSGNRSGDRSATGSKSGQFAQYEVGLSKDTTNQQQRYTTSGSPPHSFPTVPYATTSSIQNGAGSGYEPLPQQSMPSADDLAMAFRGMAVEDDVHSRQQGSSSQPLSSSPGNRGPSHQARPPYGSFPQADYAYYGNPSIPREAYVDYPLGFDAYRTQVDPTAMYLSPAMSSATASTVYPGAVPQHPMPDHRQTANVFYDYSGAPRPTSQYYYAPATMVYSPTSPMNHQAAPNPVMGSSKKRDQYNGHQQLAPQNMMYGAMRSSPSPIQQSFGAVMDYGGMQMPVVSPGGPVYMPQAMQYYPTGHIRVTRPGDEGQGVLGLRSARLEEFRANRSRKWDIKDIFGFVVEFSGDQHGSRFIQQRLETATAEEKQRVFDEITPGHIIGLVSDVFGNYVIQKLLEHGTPAQRTIIVNAMEGHILTLSLHMYGCRVVQRAVEYITPEQQTALLKEIEPHVLRCVKDANGNHVIQKIIERVAPERLVFVDVFRGAVFELSTHAYGCRVLQRCLEHLPHTLTHPIIEELHKYTINLMQDQFGNYVIQFVLEHGQPQDRALVVNKLRGQLLHMARHKFASNVVEKALVCAPTESRRTLIEEILTVQSDGSNPVVVMMKDQFGNYVLQRAMTVAEGDQREELFNAVKPQLATMRRVSNAYNKHLLAIERLLEKYHGPLISEPAPPTTSSS</sequence>
<evidence type="ECO:0000313" key="1">
    <source>
        <dbReference type="EMBL" id="KAG9226296.1"/>
    </source>
</evidence>
<accession>A0ACB7JAJ0</accession>
<keyword evidence="2" id="KW-1185">Reference proteome</keyword>
<name>A0ACB7JAJ0_PLECO</name>
<dbReference type="EMBL" id="WQMT02000002">
    <property type="protein sequence ID" value="KAG9226296.1"/>
    <property type="molecule type" value="Genomic_DNA"/>
</dbReference>
<proteinExistence type="predicted"/>
<comment type="caution">
    <text evidence="1">The sequence shown here is derived from an EMBL/GenBank/DDBJ whole genome shotgun (WGS) entry which is preliminary data.</text>
</comment>
<organism evidence="1 2">
    <name type="scientific">Pleurotus cornucopiae</name>
    <name type="common">Cornucopia mushroom</name>
    <dbReference type="NCBI Taxonomy" id="5321"/>
    <lineage>
        <taxon>Eukaryota</taxon>
        <taxon>Fungi</taxon>
        <taxon>Dikarya</taxon>
        <taxon>Basidiomycota</taxon>
        <taxon>Agaricomycotina</taxon>
        <taxon>Agaricomycetes</taxon>
        <taxon>Agaricomycetidae</taxon>
        <taxon>Agaricales</taxon>
        <taxon>Pleurotineae</taxon>
        <taxon>Pleurotaceae</taxon>
        <taxon>Pleurotus</taxon>
    </lineage>
</organism>
<protein>
    <submittedName>
        <fullName evidence="1">Uncharacterized protein</fullName>
    </submittedName>
</protein>
<reference evidence="1 2" key="1">
    <citation type="journal article" date="2021" name="Appl. Environ. Microbiol.">
        <title>Genetic linkage and physical mapping for an oyster mushroom Pleurotus cornucopiae and QTL analysis for the trait cap color.</title>
        <authorList>
            <person name="Zhang Y."/>
            <person name="Gao W."/>
            <person name="Sonnenberg A."/>
            <person name="Chen Q."/>
            <person name="Zhang J."/>
            <person name="Huang C."/>
        </authorList>
    </citation>
    <scope>NUCLEOTIDE SEQUENCE [LARGE SCALE GENOMIC DNA]</scope>
    <source>
        <strain evidence="1">CCMSSC00406</strain>
    </source>
</reference>
<dbReference type="Proteomes" id="UP000824881">
    <property type="component" value="Unassembled WGS sequence"/>
</dbReference>
<gene>
    <name evidence="1" type="ORF">CCMSSC00406_0003175</name>
</gene>